<dbReference type="EMBL" id="NBAG03000262">
    <property type="protein sequence ID" value="PNI56492.1"/>
    <property type="molecule type" value="Genomic_DNA"/>
</dbReference>
<gene>
    <name evidence="1" type="ORF">CK820_G0022130</name>
</gene>
<organism evidence="1 2">
    <name type="scientific">Pan troglodytes</name>
    <name type="common">Chimpanzee</name>
    <dbReference type="NCBI Taxonomy" id="9598"/>
    <lineage>
        <taxon>Eukaryota</taxon>
        <taxon>Metazoa</taxon>
        <taxon>Chordata</taxon>
        <taxon>Craniata</taxon>
        <taxon>Vertebrata</taxon>
        <taxon>Euteleostomi</taxon>
        <taxon>Mammalia</taxon>
        <taxon>Eutheria</taxon>
        <taxon>Euarchontoglires</taxon>
        <taxon>Primates</taxon>
        <taxon>Haplorrhini</taxon>
        <taxon>Catarrhini</taxon>
        <taxon>Hominidae</taxon>
        <taxon>Pan</taxon>
    </lineage>
</organism>
<comment type="caution">
    <text evidence="1">The sequence shown here is derived from an EMBL/GenBank/DDBJ whole genome shotgun (WGS) entry which is preliminary data.</text>
</comment>
<name>A0A2J8MAE1_PANTR</name>
<proteinExistence type="predicted"/>
<protein>
    <submittedName>
        <fullName evidence="1">CCSER1 isoform 12</fullName>
    </submittedName>
</protein>
<evidence type="ECO:0000313" key="1">
    <source>
        <dbReference type="EMBL" id="PNI56492.1"/>
    </source>
</evidence>
<accession>A0A2J8MAE1</accession>
<sequence>MSPASSTTSLPVSPLTEEPVPFKNIQHYINCTHIWSDTCHCIIIEEPKDNQFCIDHIP</sequence>
<evidence type="ECO:0000313" key="2">
    <source>
        <dbReference type="Proteomes" id="UP000236370"/>
    </source>
</evidence>
<dbReference type="Proteomes" id="UP000236370">
    <property type="component" value="Unassembled WGS sequence"/>
</dbReference>
<dbReference type="AlphaFoldDB" id="A0A2J8MAE1"/>
<reference evidence="1 2" key="1">
    <citation type="submission" date="2017-12" db="EMBL/GenBank/DDBJ databases">
        <title>High-resolution comparative analysis of great ape genomes.</title>
        <authorList>
            <person name="Pollen A."/>
            <person name="Hastie A."/>
            <person name="Hormozdiari F."/>
            <person name="Dougherty M."/>
            <person name="Liu R."/>
            <person name="Chaisson M."/>
            <person name="Hoppe E."/>
            <person name="Hill C."/>
            <person name="Pang A."/>
            <person name="Hillier L."/>
            <person name="Baker C."/>
            <person name="Armstrong J."/>
            <person name="Shendure J."/>
            <person name="Paten B."/>
            <person name="Wilson R."/>
            <person name="Chao H."/>
            <person name="Schneider V."/>
            <person name="Ventura M."/>
            <person name="Kronenberg Z."/>
            <person name="Murali S."/>
            <person name="Gordon D."/>
            <person name="Cantsilieris S."/>
            <person name="Munson K."/>
            <person name="Nelson B."/>
            <person name="Raja A."/>
            <person name="Underwood J."/>
            <person name="Diekhans M."/>
            <person name="Fiddes I."/>
            <person name="Haussler D."/>
            <person name="Eichler E."/>
        </authorList>
    </citation>
    <scope>NUCLEOTIDE SEQUENCE [LARGE SCALE GENOMIC DNA]</scope>
    <source>
        <strain evidence="1">Yerkes chimp pedigree #C0471</strain>
    </source>
</reference>